<keyword evidence="6 9" id="KW-0311">Gluconate utilization</keyword>
<protein>
    <recommendedName>
        <fullName evidence="9 10">Phosphogluconate dehydratase</fullName>
        <ecNumber evidence="9 10">4.2.1.12</ecNumber>
    </recommendedName>
</protein>
<evidence type="ECO:0000313" key="13">
    <source>
        <dbReference type="EMBL" id="MDV6228023.1"/>
    </source>
</evidence>
<comment type="function">
    <text evidence="9">Catalyzes the dehydration of 6-phospho-D-gluconate to 2-dehydro-3-deoxy-6-phospho-D-gluconate.</text>
</comment>
<dbReference type="InterPro" id="IPR000581">
    <property type="entry name" value="ILV_EDD_N"/>
</dbReference>
<keyword evidence="4 9" id="KW-0408">Iron</keyword>
<evidence type="ECO:0000313" key="14">
    <source>
        <dbReference type="Proteomes" id="UP001185659"/>
    </source>
</evidence>
<keyword evidence="5 9" id="KW-0411">Iron-sulfur</keyword>
<dbReference type="HAMAP" id="MF_02094">
    <property type="entry name" value="Edd"/>
    <property type="match status" value="1"/>
</dbReference>
<dbReference type="InterPro" id="IPR056740">
    <property type="entry name" value="ILV_EDD_C"/>
</dbReference>
<comment type="catalytic activity">
    <reaction evidence="9">
        <text>6-phospho-D-gluconate = 2-dehydro-3-deoxy-6-phospho-D-gluconate + H2O</text>
        <dbReference type="Rhea" id="RHEA:17277"/>
        <dbReference type="ChEBI" id="CHEBI:15377"/>
        <dbReference type="ChEBI" id="CHEBI:57569"/>
        <dbReference type="ChEBI" id="CHEBI:58759"/>
        <dbReference type="EC" id="4.2.1.12"/>
    </reaction>
</comment>
<keyword evidence="14" id="KW-1185">Reference proteome</keyword>
<evidence type="ECO:0000256" key="6">
    <source>
        <dbReference type="ARBA" id="ARBA00023064"/>
    </source>
</evidence>
<evidence type="ECO:0000256" key="3">
    <source>
        <dbReference type="ARBA" id="ARBA00022723"/>
    </source>
</evidence>
<evidence type="ECO:0000259" key="12">
    <source>
        <dbReference type="Pfam" id="PF24877"/>
    </source>
</evidence>
<evidence type="ECO:0000256" key="9">
    <source>
        <dbReference type="HAMAP-Rule" id="MF_02094"/>
    </source>
</evidence>
<dbReference type="InterPro" id="IPR037237">
    <property type="entry name" value="IlvD/EDD_N"/>
</dbReference>
<dbReference type="EMBL" id="JAWLIP010000008">
    <property type="protein sequence ID" value="MDV6228023.1"/>
    <property type="molecule type" value="Genomic_DNA"/>
</dbReference>
<organism evidence="13 14">
    <name type="scientific">Nitratireductor aquimarinus</name>
    <dbReference type="NCBI Taxonomy" id="889300"/>
    <lineage>
        <taxon>Bacteria</taxon>
        <taxon>Pseudomonadati</taxon>
        <taxon>Pseudomonadota</taxon>
        <taxon>Alphaproteobacteria</taxon>
        <taxon>Hyphomicrobiales</taxon>
        <taxon>Phyllobacteriaceae</taxon>
        <taxon>Nitratireductor</taxon>
    </lineage>
</organism>
<dbReference type="Pfam" id="PF24877">
    <property type="entry name" value="ILV_EDD_C"/>
    <property type="match status" value="1"/>
</dbReference>
<feature type="binding site" evidence="9">
    <location>
        <position position="223"/>
    </location>
    <ligand>
        <name>[4Fe-4S] cluster</name>
        <dbReference type="ChEBI" id="CHEBI:49883"/>
    </ligand>
</feature>
<reference evidence="13 14" key="1">
    <citation type="submission" date="2023-10" db="EMBL/GenBank/DDBJ databases">
        <authorList>
            <person name="Venkata Ramana C."/>
            <person name="Sasikala C."/>
            <person name="Dhurka M."/>
        </authorList>
    </citation>
    <scope>NUCLEOTIDE SEQUENCE [LARGE SCALE GENOMIC DNA]</scope>
    <source>
        <strain evidence="13 14">KCTC 32151</strain>
    </source>
</reference>
<name>A0ABU4AP45_9HYPH</name>
<comment type="similarity">
    <text evidence="1 9">Belongs to the IlvD/Edd family.</text>
</comment>
<dbReference type="PROSITE" id="PS00887">
    <property type="entry name" value="ILVD_EDD_2"/>
    <property type="match status" value="1"/>
</dbReference>
<evidence type="ECO:0000256" key="7">
    <source>
        <dbReference type="ARBA" id="ARBA00023239"/>
    </source>
</evidence>
<accession>A0ABU4AP45</accession>
<dbReference type="NCBIfam" id="TIGR01196">
    <property type="entry name" value="edd"/>
    <property type="match status" value="1"/>
</dbReference>
<dbReference type="PANTHER" id="PTHR43661">
    <property type="entry name" value="D-XYLONATE DEHYDRATASE"/>
    <property type="match status" value="1"/>
</dbReference>
<dbReference type="PROSITE" id="PS00886">
    <property type="entry name" value="ILVD_EDD_1"/>
    <property type="match status" value="1"/>
</dbReference>
<dbReference type="InterPro" id="IPR042096">
    <property type="entry name" value="Dihydro-acid_dehy_C"/>
</dbReference>
<proteinExistence type="inferred from homology"/>
<dbReference type="Pfam" id="PF00920">
    <property type="entry name" value="ILVD_EDD_N"/>
    <property type="match status" value="1"/>
</dbReference>
<dbReference type="SUPFAM" id="SSF52016">
    <property type="entry name" value="LeuD/IlvD-like"/>
    <property type="match status" value="1"/>
</dbReference>
<dbReference type="EC" id="4.2.1.12" evidence="9 10"/>
<evidence type="ECO:0000256" key="5">
    <source>
        <dbReference type="ARBA" id="ARBA00023014"/>
    </source>
</evidence>
<feature type="domain" description="Dihydroxy-acid/6-phosphogluconate dehydratase C-terminal" evidence="12">
    <location>
        <begin position="408"/>
        <end position="601"/>
    </location>
</feature>
<evidence type="ECO:0000256" key="2">
    <source>
        <dbReference type="ARBA" id="ARBA00022485"/>
    </source>
</evidence>
<evidence type="ECO:0000256" key="8">
    <source>
        <dbReference type="ARBA" id="ARBA00023277"/>
    </source>
</evidence>
<evidence type="ECO:0000259" key="11">
    <source>
        <dbReference type="Pfam" id="PF00920"/>
    </source>
</evidence>
<dbReference type="RefSeq" id="WP_206544631.1">
    <property type="nucleotide sequence ID" value="NZ_JAFKDA010000004.1"/>
</dbReference>
<evidence type="ECO:0000256" key="4">
    <source>
        <dbReference type="ARBA" id="ARBA00023004"/>
    </source>
</evidence>
<keyword evidence="7 9" id="KW-0456">Lyase</keyword>
<evidence type="ECO:0000256" key="10">
    <source>
        <dbReference type="NCBIfam" id="TIGR01196"/>
    </source>
</evidence>
<feature type="domain" description="Dihydroxy-acid/6-phosphogluconate dehydratase N-terminal" evidence="11">
    <location>
        <begin position="68"/>
        <end position="380"/>
    </location>
</feature>
<sequence length="604" mass="63912">MTARPEIEAVTARIRERSRASREAYLERVDHAAGQAVHRGVLSCGNLAHGFAACGPADKAALSGDRVPNIGIITAYNDMLSAHQPFEPFPNMIKDAAREAGGVAQVAGGVPAMCDGVTQGQPGMELSLFSRDVIAMSAAVGLSHNMFDAAVYLGVCDKIVPGLVIAALTFGHLPAIFIPAGPMTSGLPNDEKARIRQLYAEGKVDRAALLEAESKSYHGPGTCTFYGTANSNQMLMEIMGLHTPGSSFVNPNTPLRDALTKEAAKRALAITALGNEFTPVGRMIDERSIVNGVVGLNATGGSTNHTMHLVAMAAAAGIRLTWDDIAEISDHVPLVARVYPNGLADVNHFHAAGGMGYMIRELLDDGYLHEDVRTIWGEGLRPYTVEAKLADNGSVVRLSAPATSGNDKVLTTAAKPFQQTGGIRVLSGNLGKSIIKVSAVKPEHRVIEAPALVFHSQEEMQTAFKEGRLDRDFIAVIRFQGPKANGMPELHKLTPALGVLQDRGHRIALVTDGRMSGASGKVPAAIHVTPEALDGGMIGKLRDGDPMRLDADKGTLEALVDAEEFAARESAAPDLSGNQFGMGRELFAGFRQLAGRADQGAAVF</sequence>
<gene>
    <name evidence="9 13" type="primary">edd</name>
    <name evidence="13" type="ORF">R2G56_17140</name>
</gene>
<dbReference type="InterPro" id="IPR020558">
    <property type="entry name" value="DiOHA_6PGluconate_deHydtase_CS"/>
</dbReference>
<comment type="cofactor">
    <cofactor evidence="9">
        <name>[4Fe-4S] cluster</name>
        <dbReference type="ChEBI" id="CHEBI:49883"/>
    </cofactor>
    <text evidence="9">Binds 1 [4Fe-4S] cluster.</text>
</comment>
<dbReference type="SUPFAM" id="SSF143975">
    <property type="entry name" value="IlvD/EDD N-terminal domain-like"/>
    <property type="match status" value="1"/>
</dbReference>
<keyword evidence="8 9" id="KW-0119">Carbohydrate metabolism</keyword>
<keyword evidence="3 9" id="KW-0479">Metal-binding</keyword>
<feature type="binding site" evidence="9">
    <location>
        <position position="156"/>
    </location>
    <ligand>
        <name>[4Fe-4S] cluster</name>
        <dbReference type="ChEBI" id="CHEBI:49883"/>
    </ligand>
</feature>
<dbReference type="Gene3D" id="3.50.30.80">
    <property type="entry name" value="IlvD/EDD C-terminal domain-like"/>
    <property type="match status" value="1"/>
</dbReference>
<comment type="pathway">
    <text evidence="9">Carbohydrate metabolism; Entner-Doudoroff pathway.</text>
</comment>
<dbReference type="Proteomes" id="UP001185659">
    <property type="component" value="Unassembled WGS sequence"/>
</dbReference>
<dbReference type="PANTHER" id="PTHR43661:SF1">
    <property type="entry name" value="PHOSPHOGLUCONATE DEHYDRATASE"/>
    <property type="match status" value="1"/>
</dbReference>
<dbReference type="GO" id="GO:0004456">
    <property type="term" value="F:phosphogluconate dehydratase activity"/>
    <property type="evidence" value="ECO:0007669"/>
    <property type="project" value="UniProtKB-EC"/>
</dbReference>
<evidence type="ECO:0000256" key="1">
    <source>
        <dbReference type="ARBA" id="ARBA00006486"/>
    </source>
</evidence>
<keyword evidence="2 9" id="KW-0004">4Fe-4S</keyword>
<dbReference type="InterPro" id="IPR004786">
    <property type="entry name" value="6-phosphgluc_deHydtase"/>
</dbReference>
<comment type="caution">
    <text evidence="13">The sequence shown here is derived from an EMBL/GenBank/DDBJ whole genome shotgun (WGS) entry which is preliminary data.</text>
</comment>